<sequence>MGCSLQKSSDRIPSNKRYSINTNTQETPDKKPSLEVFNPILRKVVQVPILVPASKSNIMKRRSTQMMTIGL</sequence>
<organism evidence="2 3">
    <name type="scientific">Paramecium sonneborni</name>
    <dbReference type="NCBI Taxonomy" id="65129"/>
    <lineage>
        <taxon>Eukaryota</taxon>
        <taxon>Sar</taxon>
        <taxon>Alveolata</taxon>
        <taxon>Ciliophora</taxon>
        <taxon>Intramacronucleata</taxon>
        <taxon>Oligohymenophorea</taxon>
        <taxon>Peniculida</taxon>
        <taxon>Parameciidae</taxon>
        <taxon>Paramecium</taxon>
    </lineage>
</organism>
<accession>A0A8S1MAR9</accession>
<proteinExistence type="predicted"/>
<keyword evidence="3" id="KW-1185">Reference proteome</keyword>
<evidence type="ECO:0000313" key="3">
    <source>
        <dbReference type="Proteomes" id="UP000692954"/>
    </source>
</evidence>
<evidence type="ECO:0000256" key="1">
    <source>
        <dbReference type="SAM" id="MobiDB-lite"/>
    </source>
</evidence>
<dbReference type="EMBL" id="CAJJDN010000034">
    <property type="protein sequence ID" value="CAD8075842.1"/>
    <property type="molecule type" value="Genomic_DNA"/>
</dbReference>
<comment type="caution">
    <text evidence="2">The sequence shown here is derived from an EMBL/GenBank/DDBJ whole genome shotgun (WGS) entry which is preliminary data.</text>
</comment>
<reference evidence="2" key="1">
    <citation type="submission" date="2021-01" db="EMBL/GenBank/DDBJ databases">
        <authorList>
            <consortium name="Genoscope - CEA"/>
            <person name="William W."/>
        </authorList>
    </citation>
    <scope>NUCLEOTIDE SEQUENCE</scope>
</reference>
<protein>
    <submittedName>
        <fullName evidence="2">Uncharacterized protein</fullName>
    </submittedName>
</protein>
<dbReference type="AlphaFoldDB" id="A0A8S1MAR9"/>
<gene>
    <name evidence="2" type="ORF">PSON_ATCC_30995.1.T0340046</name>
</gene>
<dbReference type="OrthoDB" id="304927at2759"/>
<evidence type="ECO:0000313" key="2">
    <source>
        <dbReference type="EMBL" id="CAD8075842.1"/>
    </source>
</evidence>
<feature type="compositionally biased region" description="Polar residues" evidence="1">
    <location>
        <begin position="16"/>
        <end position="26"/>
    </location>
</feature>
<name>A0A8S1MAR9_9CILI</name>
<dbReference type="Proteomes" id="UP000692954">
    <property type="component" value="Unassembled WGS sequence"/>
</dbReference>
<feature type="region of interest" description="Disordered" evidence="1">
    <location>
        <begin position="1"/>
        <end position="32"/>
    </location>
</feature>